<evidence type="ECO:0000256" key="1">
    <source>
        <dbReference type="SAM" id="MobiDB-lite"/>
    </source>
</evidence>
<protein>
    <recommendedName>
        <fullName evidence="2">Defence against restriction A N-terminal domain-containing protein</fullName>
    </recommendedName>
</protein>
<dbReference type="Proteomes" id="UP000838748">
    <property type="component" value="Unassembled WGS sequence"/>
</dbReference>
<comment type="caution">
    <text evidence="3">The sequence shown here is derived from an EMBL/GenBank/DDBJ whole genome shotgun (WGS) entry which is preliminary data.</text>
</comment>
<organism evidence="3 4">
    <name type="scientific">Vibrio marisflavi CECT 7928</name>
    <dbReference type="NCBI Taxonomy" id="634439"/>
    <lineage>
        <taxon>Bacteria</taxon>
        <taxon>Pseudomonadati</taxon>
        <taxon>Pseudomonadota</taxon>
        <taxon>Gammaproteobacteria</taxon>
        <taxon>Vibrionales</taxon>
        <taxon>Vibrionaceae</taxon>
        <taxon>Vibrio</taxon>
    </lineage>
</organism>
<evidence type="ECO:0000259" key="2">
    <source>
        <dbReference type="Pfam" id="PF18788"/>
    </source>
</evidence>
<feature type="region of interest" description="Disordered" evidence="1">
    <location>
        <begin position="149"/>
        <end position="175"/>
    </location>
</feature>
<proteinExistence type="predicted"/>
<dbReference type="RefSeq" id="WP_237363962.1">
    <property type="nucleotide sequence ID" value="NZ_CAKLDM010000004.1"/>
</dbReference>
<evidence type="ECO:0000313" key="3">
    <source>
        <dbReference type="EMBL" id="CAH0543096.1"/>
    </source>
</evidence>
<sequence>MSNFAKKNNHDIVVVDFDNVTEKGLKKLISALKSAGAPVTDVEASNKKVRKDSLFVKKAKLHFENGQAMTLFIGDQGDIYQMTLNSTKQPIPSVKNERQLAKEMAKLLDRNQAKFDKAQARKAKKAIAKDTSDNKPASRSVAKRLEEAKTTLKDVQADHTDTQSTLTKTKKQLTDSQARISELQAELATETAETKELEKQLEELQ</sequence>
<accession>A0ABM9AA51</accession>
<feature type="compositionally biased region" description="Basic and acidic residues" evidence="1">
    <location>
        <begin position="149"/>
        <end position="161"/>
    </location>
</feature>
<reference evidence="3" key="1">
    <citation type="submission" date="2021-11" db="EMBL/GenBank/DDBJ databases">
        <authorList>
            <person name="Rodrigo-Torres L."/>
            <person name="Arahal R. D."/>
            <person name="Lucena T."/>
        </authorList>
    </citation>
    <scope>NUCLEOTIDE SEQUENCE</scope>
    <source>
        <strain evidence="3">CECT 7928</strain>
    </source>
</reference>
<keyword evidence="4" id="KW-1185">Reference proteome</keyword>
<name>A0ABM9AA51_9VIBR</name>
<dbReference type="EMBL" id="CAKLDM010000004">
    <property type="protein sequence ID" value="CAH0543096.1"/>
    <property type="molecule type" value="Genomic_DNA"/>
</dbReference>
<gene>
    <name evidence="3" type="ORF">VMF7928_04398</name>
</gene>
<dbReference type="InterPro" id="IPR041140">
    <property type="entry name" value="DarA_N"/>
</dbReference>
<feature type="domain" description="Defence against restriction A N-terminal" evidence="2">
    <location>
        <begin position="17"/>
        <end position="112"/>
    </location>
</feature>
<dbReference type="Pfam" id="PF18788">
    <property type="entry name" value="DarA_N"/>
    <property type="match status" value="1"/>
</dbReference>
<evidence type="ECO:0000313" key="4">
    <source>
        <dbReference type="Proteomes" id="UP000838748"/>
    </source>
</evidence>